<dbReference type="GO" id="GO:0004803">
    <property type="term" value="F:transposase activity"/>
    <property type="evidence" value="ECO:0007669"/>
    <property type="project" value="InterPro"/>
</dbReference>
<dbReference type="GO" id="GO:0006313">
    <property type="term" value="P:DNA transposition"/>
    <property type="evidence" value="ECO:0007669"/>
    <property type="project" value="InterPro"/>
</dbReference>
<dbReference type="eggNOG" id="COG3547">
    <property type="taxonomic scope" value="Bacteria"/>
</dbReference>
<feature type="domain" description="Transposase IS110-like N-terminal" evidence="1">
    <location>
        <begin position="7"/>
        <end position="142"/>
    </location>
</feature>
<protein>
    <submittedName>
        <fullName evidence="2">Transposase</fullName>
    </submittedName>
</protein>
<keyword evidence="3" id="KW-1185">Reference proteome</keyword>
<gene>
    <name evidence="2" type="ORF">HMPREF1316_2598</name>
</gene>
<name>U2VBB6_9ACTN</name>
<comment type="caution">
    <text evidence="2">The sequence shown here is derived from an EMBL/GenBank/DDBJ whole genome shotgun (WGS) entry which is preliminary data.</text>
</comment>
<evidence type="ECO:0000259" key="1">
    <source>
        <dbReference type="Pfam" id="PF01548"/>
    </source>
</evidence>
<dbReference type="Proteomes" id="UP000016638">
    <property type="component" value="Unassembled WGS sequence"/>
</dbReference>
<dbReference type="InterPro" id="IPR047650">
    <property type="entry name" value="Transpos_IS110"/>
</dbReference>
<evidence type="ECO:0000313" key="3">
    <source>
        <dbReference type="Proteomes" id="UP000016638"/>
    </source>
</evidence>
<dbReference type="InterPro" id="IPR002525">
    <property type="entry name" value="Transp_IS110-like_N"/>
</dbReference>
<proteinExistence type="predicted"/>
<reference evidence="2 3" key="1">
    <citation type="submission" date="2013-08" db="EMBL/GenBank/DDBJ databases">
        <authorList>
            <person name="Durkin A.S."/>
            <person name="Haft D.R."/>
            <person name="McCorrison J."/>
            <person name="Torralba M."/>
            <person name="Gillis M."/>
            <person name="Haft D.H."/>
            <person name="Methe B."/>
            <person name="Sutton G."/>
            <person name="Nelson K.E."/>
        </authorList>
    </citation>
    <scope>NUCLEOTIDE SEQUENCE [LARGE SCALE GENOMIC DNA]</scope>
    <source>
        <strain evidence="2 3">F0195</strain>
    </source>
</reference>
<dbReference type="PANTHER" id="PTHR33055">
    <property type="entry name" value="TRANSPOSASE FOR INSERTION SEQUENCE ELEMENT IS1111A"/>
    <property type="match status" value="1"/>
</dbReference>
<dbReference type="RefSeq" id="WP_021725372.1">
    <property type="nucleotide sequence ID" value="NZ_AWEZ01000019.1"/>
</dbReference>
<dbReference type="PATRIC" id="fig|1125712.3.peg.534"/>
<accession>U2VBB6</accession>
<organism evidence="2 3">
    <name type="scientific">Olsenella profusa F0195</name>
    <dbReference type="NCBI Taxonomy" id="1125712"/>
    <lineage>
        <taxon>Bacteria</taxon>
        <taxon>Bacillati</taxon>
        <taxon>Actinomycetota</taxon>
        <taxon>Coriobacteriia</taxon>
        <taxon>Coriobacteriales</taxon>
        <taxon>Atopobiaceae</taxon>
        <taxon>Olsenella</taxon>
    </lineage>
</organism>
<dbReference type="EMBL" id="AWEZ01000019">
    <property type="protein sequence ID" value="ERL09876.1"/>
    <property type="molecule type" value="Genomic_DNA"/>
</dbReference>
<dbReference type="GO" id="GO:0003677">
    <property type="term" value="F:DNA binding"/>
    <property type="evidence" value="ECO:0007669"/>
    <property type="project" value="InterPro"/>
</dbReference>
<sequence length="151" mass="16445">MNHRTSIGLDVHARSIAACAFIPETGEIVQRGFGYDAGGIAAWIADEGFPEPVRCVYESGPTGFDLQRKIESAGIECVVGAVSKMIRPSGDRVKTDRRDACFLARILAVGNIVEVHIPAPAEEAARDLSRAREDCREDLMRARHLQILAAE</sequence>
<dbReference type="PANTHER" id="PTHR33055:SF13">
    <property type="entry name" value="TRANSPOSASE"/>
    <property type="match status" value="1"/>
</dbReference>
<dbReference type="AlphaFoldDB" id="U2VBB6"/>
<dbReference type="OrthoDB" id="3191145at2"/>
<dbReference type="Pfam" id="PF01548">
    <property type="entry name" value="DEDD_Tnp_IS110"/>
    <property type="match status" value="1"/>
</dbReference>
<evidence type="ECO:0000313" key="2">
    <source>
        <dbReference type="EMBL" id="ERL09876.1"/>
    </source>
</evidence>
<dbReference type="STRING" id="1125712.HMPREF1316_2598"/>